<organism evidence="1 2">
    <name type="scientific">Diphasiastrum complanatum</name>
    <name type="common">Issler's clubmoss</name>
    <name type="synonym">Lycopodium complanatum</name>
    <dbReference type="NCBI Taxonomy" id="34168"/>
    <lineage>
        <taxon>Eukaryota</taxon>
        <taxon>Viridiplantae</taxon>
        <taxon>Streptophyta</taxon>
        <taxon>Embryophyta</taxon>
        <taxon>Tracheophyta</taxon>
        <taxon>Lycopodiopsida</taxon>
        <taxon>Lycopodiales</taxon>
        <taxon>Lycopodiaceae</taxon>
        <taxon>Lycopodioideae</taxon>
        <taxon>Diphasiastrum</taxon>
    </lineage>
</organism>
<evidence type="ECO:0000313" key="1">
    <source>
        <dbReference type="EMBL" id="KAJ7515555.1"/>
    </source>
</evidence>
<protein>
    <submittedName>
        <fullName evidence="1">Uncharacterized protein</fullName>
    </submittedName>
</protein>
<proteinExistence type="predicted"/>
<name>A0ACC2ADJ3_DIPCM</name>
<dbReference type="EMBL" id="CM055113">
    <property type="protein sequence ID" value="KAJ7515555.1"/>
    <property type="molecule type" value="Genomic_DNA"/>
</dbReference>
<accession>A0ACC2ADJ3</accession>
<evidence type="ECO:0000313" key="2">
    <source>
        <dbReference type="Proteomes" id="UP001162992"/>
    </source>
</evidence>
<reference evidence="2" key="1">
    <citation type="journal article" date="2024" name="Proc. Natl. Acad. Sci. U.S.A.">
        <title>Extraordinary preservation of gene collinearity over three hundred million years revealed in homosporous lycophytes.</title>
        <authorList>
            <person name="Li C."/>
            <person name="Wickell D."/>
            <person name="Kuo L.Y."/>
            <person name="Chen X."/>
            <person name="Nie B."/>
            <person name="Liao X."/>
            <person name="Peng D."/>
            <person name="Ji J."/>
            <person name="Jenkins J."/>
            <person name="Williams M."/>
            <person name="Shu S."/>
            <person name="Plott C."/>
            <person name="Barry K."/>
            <person name="Rajasekar S."/>
            <person name="Grimwood J."/>
            <person name="Han X."/>
            <person name="Sun S."/>
            <person name="Hou Z."/>
            <person name="He W."/>
            <person name="Dai G."/>
            <person name="Sun C."/>
            <person name="Schmutz J."/>
            <person name="Leebens-Mack J.H."/>
            <person name="Li F.W."/>
            <person name="Wang L."/>
        </authorList>
    </citation>
    <scope>NUCLEOTIDE SEQUENCE [LARGE SCALE GENOMIC DNA]</scope>
    <source>
        <strain evidence="2">cv. PW_Plant_1</strain>
    </source>
</reference>
<comment type="caution">
    <text evidence="1">The sequence shown here is derived from an EMBL/GenBank/DDBJ whole genome shotgun (WGS) entry which is preliminary data.</text>
</comment>
<dbReference type="Proteomes" id="UP001162992">
    <property type="component" value="Chromosome 22"/>
</dbReference>
<sequence>MKPGPKPFRTVPSKQQARNDILKRRRARLHSPHPGTAKITNLQSCYQQIENPYPIPPHNNQRLSLLHGPSTKCCYNSQNNNPSRPRSRTNSSENSTRKSESLLMTLPEGDLYSERRGVERKMMNQPGRWSDSRTPRKAVLLAGGWSCTSATTRASKLYSAMAT</sequence>
<keyword evidence="2" id="KW-1185">Reference proteome</keyword>
<gene>
    <name evidence="1" type="ORF">O6H91_22G017800</name>
</gene>